<accession>A0A9P6IQ32</accession>
<proteinExistence type="predicted"/>
<organism evidence="1 2">
    <name type="scientific">Mortierella alpina</name>
    <name type="common">Oleaginous fungus</name>
    <name type="synonym">Mortierella renispora</name>
    <dbReference type="NCBI Taxonomy" id="64518"/>
    <lineage>
        <taxon>Eukaryota</taxon>
        <taxon>Fungi</taxon>
        <taxon>Fungi incertae sedis</taxon>
        <taxon>Mucoromycota</taxon>
        <taxon>Mortierellomycotina</taxon>
        <taxon>Mortierellomycetes</taxon>
        <taxon>Mortierellales</taxon>
        <taxon>Mortierellaceae</taxon>
        <taxon>Mortierella</taxon>
    </lineage>
</organism>
<dbReference type="Proteomes" id="UP000738359">
    <property type="component" value="Unassembled WGS sequence"/>
</dbReference>
<evidence type="ECO:0000313" key="1">
    <source>
        <dbReference type="EMBL" id="KAF9944074.1"/>
    </source>
</evidence>
<dbReference type="EMBL" id="JAAAHY010002672">
    <property type="protein sequence ID" value="KAF9944074.1"/>
    <property type="molecule type" value="Genomic_DNA"/>
</dbReference>
<comment type="caution">
    <text evidence="1">The sequence shown here is derived from an EMBL/GenBank/DDBJ whole genome shotgun (WGS) entry which is preliminary data.</text>
</comment>
<dbReference type="AlphaFoldDB" id="A0A9P6IQ32"/>
<keyword evidence="2" id="KW-1185">Reference proteome</keyword>
<sequence length="76" mass="8474">MFGANVFDSQASCSDVAFPVDIGRHESVWMTIVTHEEELSYELVFQISLEQFSWIILPGVFSYAVANTLASNALKD</sequence>
<reference evidence="1" key="1">
    <citation type="journal article" date="2020" name="Fungal Divers.">
        <title>Resolving the Mortierellaceae phylogeny through synthesis of multi-gene phylogenetics and phylogenomics.</title>
        <authorList>
            <person name="Vandepol N."/>
            <person name="Liber J."/>
            <person name="Desiro A."/>
            <person name="Na H."/>
            <person name="Kennedy M."/>
            <person name="Barry K."/>
            <person name="Grigoriev I.V."/>
            <person name="Miller A.N."/>
            <person name="O'Donnell K."/>
            <person name="Stajich J.E."/>
            <person name="Bonito G."/>
        </authorList>
    </citation>
    <scope>NUCLEOTIDE SEQUENCE</scope>
    <source>
        <strain evidence="1">CK1249</strain>
    </source>
</reference>
<protein>
    <submittedName>
        <fullName evidence="1">Uncharacterized protein</fullName>
    </submittedName>
</protein>
<feature type="non-terminal residue" evidence="1">
    <location>
        <position position="76"/>
    </location>
</feature>
<gene>
    <name evidence="1" type="ORF">BGZ70_005071</name>
</gene>
<evidence type="ECO:0000313" key="2">
    <source>
        <dbReference type="Proteomes" id="UP000738359"/>
    </source>
</evidence>
<name>A0A9P6IQ32_MORAP</name>